<dbReference type="Gene3D" id="1.10.1740.10">
    <property type="match status" value="1"/>
</dbReference>
<sequence length="306" mass="33954">MSKITIALESAVATVIANTPCEGQRPTARQRADTDRAFAQILKLIAPRIRHFIRQYGLGGHWDDAEQACAIGVHRAIQGYDPARAQFTTFVNWQIRGELQGLRFRLMTDQRPSAKKVDAATVSLHATMRGAEGEETSLEAMIEDESAVALTEAAAADYLAEAAMHSLIDSYIAHLRVTAINQLKRKPRPRPAGPGIDPEELIRLDQRLTRNRQIVETRIFELAGPDDLLDEAGITKERIRQIAKRAAKTISEISETEPRFELMEHYRRPATPQRRPALAAPADPHLLELALANASVLAEPSSSVRH</sequence>
<gene>
    <name evidence="1" type="ORF">ABC969_06800</name>
</gene>
<comment type="caution">
    <text evidence="1">The sequence shown here is derived from an EMBL/GenBank/DDBJ whole genome shotgun (WGS) entry which is preliminary data.</text>
</comment>
<keyword evidence="2" id="KW-1185">Reference proteome</keyword>
<organism evidence="1 2">
    <name type="scientific">Sphingomonas qilianensis</name>
    <dbReference type="NCBI Taxonomy" id="1736690"/>
    <lineage>
        <taxon>Bacteria</taxon>
        <taxon>Pseudomonadati</taxon>
        <taxon>Pseudomonadota</taxon>
        <taxon>Alphaproteobacteria</taxon>
        <taxon>Sphingomonadales</taxon>
        <taxon>Sphingomonadaceae</taxon>
        <taxon>Sphingomonas</taxon>
    </lineage>
</organism>
<dbReference type="SUPFAM" id="SSF88946">
    <property type="entry name" value="Sigma2 domain of RNA polymerase sigma factors"/>
    <property type="match status" value="1"/>
</dbReference>
<protein>
    <submittedName>
        <fullName evidence="1">Sigma-70 family RNA polymerase sigma factor</fullName>
    </submittedName>
</protein>
<accession>A0ABU9XSW3</accession>
<evidence type="ECO:0000313" key="2">
    <source>
        <dbReference type="Proteomes" id="UP001404104"/>
    </source>
</evidence>
<dbReference type="Proteomes" id="UP001404104">
    <property type="component" value="Unassembled WGS sequence"/>
</dbReference>
<reference evidence="1 2" key="1">
    <citation type="submission" date="2024-05" db="EMBL/GenBank/DDBJ databases">
        <authorList>
            <person name="Liu Q."/>
            <person name="Xin Y.-H."/>
        </authorList>
    </citation>
    <scope>NUCLEOTIDE SEQUENCE [LARGE SCALE GENOMIC DNA]</scope>
    <source>
        <strain evidence="1 2">CGMCC 1.15349</strain>
    </source>
</reference>
<proteinExistence type="predicted"/>
<dbReference type="RefSeq" id="WP_345863933.1">
    <property type="nucleotide sequence ID" value="NZ_JBDIMF010000002.1"/>
</dbReference>
<evidence type="ECO:0000313" key="1">
    <source>
        <dbReference type="EMBL" id="MEN2786130.1"/>
    </source>
</evidence>
<dbReference type="EMBL" id="JBDIMF010000002">
    <property type="protein sequence ID" value="MEN2786130.1"/>
    <property type="molecule type" value="Genomic_DNA"/>
</dbReference>
<dbReference type="InterPro" id="IPR013325">
    <property type="entry name" value="RNA_pol_sigma_r2"/>
</dbReference>
<name>A0ABU9XSW3_9SPHN</name>